<dbReference type="Gene3D" id="2.40.100.10">
    <property type="entry name" value="Cyclophilin-like"/>
    <property type="match status" value="1"/>
</dbReference>
<evidence type="ECO:0000256" key="2">
    <source>
        <dbReference type="SAM" id="MobiDB-lite"/>
    </source>
</evidence>
<dbReference type="EMBL" id="BRXY01000155">
    <property type="protein sequence ID" value="GMH72281.1"/>
    <property type="molecule type" value="Genomic_DNA"/>
</dbReference>
<accession>A0A9W7AJY5</accession>
<dbReference type="OrthoDB" id="30774at2759"/>
<dbReference type="PROSITE" id="PS51698">
    <property type="entry name" value="U_BOX"/>
    <property type="match status" value="1"/>
</dbReference>
<dbReference type="PROSITE" id="PS00170">
    <property type="entry name" value="CSA_PPIASE_1"/>
    <property type="match status" value="1"/>
</dbReference>
<feature type="compositionally biased region" description="Low complexity" evidence="2">
    <location>
        <begin position="259"/>
        <end position="276"/>
    </location>
</feature>
<gene>
    <name evidence="5" type="ORF">TrST_g2235</name>
</gene>
<evidence type="ECO:0008006" key="7">
    <source>
        <dbReference type="Google" id="ProtNLM"/>
    </source>
</evidence>
<dbReference type="InterPro" id="IPR044666">
    <property type="entry name" value="Cyclophilin_A-like"/>
</dbReference>
<evidence type="ECO:0000259" key="3">
    <source>
        <dbReference type="PROSITE" id="PS50072"/>
    </source>
</evidence>
<feature type="domain" description="PPIase cyclophilin-type" evidence="3">
    <location>
        <begin position="309"/>
        <end position="453"/>
    </location>
</feature>
<dbReference type="GO" id="GO:0006457">
    <property type="term" value="P:protein folding"/>
    <property type="evidence" value="ECO:0007669"/>
    <property type="project" value="InterPro"/>
</dbReference>
<feature type="region of interest" description="Disordered" evidence="2">
    <location>
        <begin position="259"/>
        <end position="279"/>
    </location>
</feature>
<dbReference type="InterPro" id="IPR003613">
    <property type="entry name" value="Ubox_domain"/>
</dbReference>
<dbReference type="PRINTS" id="PR00153">
    <property type="entry name" value="CSAPPISMRASE"/>
</dbReference>
<dbReference type="Gene3D" id="3.30.40.10">
    <property type="entry name" value="Zinc/RING finger domain, C3HC4 (zinc finger)"/>
    <property type="match status" value="1"/>
</dbReference>
<dbReference type="InterPro" id="IPR029000">
    <property type="entry name" value="Cyclophilin-like_dom_sf"/>
</dbReference>
<evidence type="ECO:0000259" key="4">
    <source>
        <dbReference type="PROSITE" id="PS51698"/>
    </source>
</evidence>
<feature type="domain" description="U-box" evidence="4">
    <location>
        <begin position="41"/>
        <end position="113"/>
    </location>
</feature>
<dbReference type="Pfam" id="PF00160">
    <property type="entry name" value="Pro_isomerase"/>
    <property type="match status" value="1"/>
</dbReference>
<dbReference type="GO" id="GO:0071013">
    <property type="term" value="C:catalytic step 2 spliceosome"/>
    <property type="evidence" value="ECO:0007669"/>
    <property type="project" value="TreeGrafter"/>
</dbReference>
<dbReference type="SUPFAM" id="SSF50891">
    <property type="entry name" value="Cyclophilin-like"/>
    <property type="match status" value="1"/>
</dbReference>
<organism evidence="5 6">
    <name type="scientific">Triparma strigata</name>
    <dbReference type="NCBI Taxonomy" id="1606541"/>
    <lineage>
        <taxon>Eukaryota</taxon>
        <taxon>Sar</taxon>
        <taxon>Stramenopiles</taxon>
        <taxon>Ochrophyta</taxon>
        <taxon>Bolidophyceae</taxon>
        <taxon>Parmales</taxon>
        <taxon>Triparmaceae</taxon>
        <taxon>Triparma</taxon>
    </lineage>
</organism>
<feature type="compositionally biased region" description="Low complexity" evidence="2">
    <location>
        <begin position="15"/>
        <end position="25"/>
    </location>
</feature>
<reference evidence="6" key="1">
    <citation type="journal article" date="2023" name="Commun. Biol.">
        <title>Genome analysis of Parmales, the sister group of diatoms, reveals the evolutionary specialization of diatoms from phago-mixotrophs to photoautotrophs.</title>
        <authorList>
            <person name="Ban H."/>
            <person name="Sato S."/>
            <person name="Yoshikawa S."/>
            <person name="Yamada K."/>
            <person name="Nakamura Y."/>
            <person name="Ichinomiya M."/>
            <person name="Sato N."/>
            <person name="Blanc-Mathieu R."/>
            <person name="Endo H."/>
            <person name="Kuwata A."/>
            <person name="Ogata H."/>
        </authorList>
    </citation>
    <scope>NUCLEOTIDE SEQUENCE [LARGE SCALE GENOMIC DNA]</scope>
    <source>
        <strain evidence="6">NIES 3701</strain>
    </source>
</reference>
<dbReference type="PANTHER" id="PTHR45625:SF1">
    <property type="entry name" value="RING-TYPE E3 UBIQUITIN-PROTEIN LIGASE PPIL2"/>
    <property type="match status" value="1"/>
</dbReference>
<evidence type="ECO:0000313" key="5">
    <source>
        <dbReference type="EMBL" id="GMH72281.1"/>
    </source>
</evidence>
<dbReference type="InterPro" id="IPR013083">
    <property type="entry name" value="Znf_RING/FYVE/PHD"/>
</dbReference>
<evidence type="ECO:0000256" key="1">
    <source>
        <dbReference type="ARBA" id="ARBA00007930"/>
    </source>
</evidence>
<feature type="compositionally biased region" description="Basic and acidic residues" evidence="2">
    <location>
        <begin position="1"/>
        <end position="14"/>
    </location>
</feature>
<dbReference type="AlphaFoldDB" id="A0A9W7AJY5"/>
<dbReference type="Proteomes" id="UP001165085">
    <property type="component" value="Unassembled WGS sequence"/>
</dbReference>
<dbReference type="Pfam" id="PF04564">
    <property type="entry name" value="U-box"/>
    <property type="match status" value="1"/>
</dbReference>
<dbReference type="SUPFAM" id="SSF57850">
    <property type="entry name" value="RING/U-box"/>
    <property type="match status" value="1"/>
</dbReference>
<dbReference type="InterPro" id="IPR020892">
    <property type="entry name" value="Cyclophilin-type_PPIase_CS"/>
</dbReference>
<dbReference type="GO" id="GO:0003755">
    <property type="term" value="F:peptidyl-prolyl cis-trans isomerase activity"/>
    <property type="evidence" value="ECO:0007669"/>
    <property type="project" value="InterPro"/>
</dbReference>
<dbReference type="PROSITE" id="PS50072">
    <property type="entry name" value="CSA_PPIASE_2"/>
    <property type="match status" value="1"/>
</dbReference>
<evidence type="ECO:0000313" key="6">
    <source>
        <dbReference type="Proteomes" id="UP001165085"/>
    </source>
</evidence>
<comment type="similarity">
    <text evidence="1">Belongs to the cyclophilin-type PPIase family. PPIL2 subfamily.</text>
</comment>
<name>A0A9W7AJY5_9STRA</name>
<sequence>MGKRSDKLYVRASEHASSSGGSAASNRYVTGRSAPTTSSTRPLPFSCCALSLNPFTSPMATPNGCVYDASQIIPYVKNHKSCPSTGLKLTVEDLIPLNMLKESGEWTCPILMKSFTDVSKVCFIKPKVKGEEAYVYSYEAVHELNIKAKNWHDLTTGLKFNKKDIIMIQDPGDEQVCGRRDISKFKFLGNKKEEESRKDDVVMNQSMKRIMDEVKTSKPLAMPVSSPASLKNISTIGSGRPPILTSELFGGSTLTTNEAAASMTSSSSGSTTSSKTRPATPYEIENSICQYLKTKKGKKSYAILQTTHGVLHVELDSDIVPLTCLNFTTLIRLGKYNNVTVHRLIPNFMFQTGDPTGSGTGGSNIWGTEGFEDEFDERLYHTGRGILSMANKGKGSNKSQFFVTLGECRHLDRKHSVFGRVIKGLEVLDLIEKVEVGKNDKPKGVVKIVRADMVVDKISEAEDYIYERAEEGRRKVKAERKRKEMLVEDAKRKKREEEGLGGGEEFVVGQFLKGGGNVGKVKKVGNLNDDVLGDMGGDVVMPPKKKKKAGGFGNFSGW</sequence>
<proteinExistence type="inferred from homology"/>
<dbReference type="SMART" id="SM00504">
    <property type="entry name" value="Ubox"/>
    <property type="match status" value="1"/>
</dbReference>
<dbReference type="GO" id="GO:0000209">
    <property type="term" value="P:protein polyubiquitination"/>
    <property type="evidence" value="ECO:0007669"/>
    <property type="project" value="TreeGrafter"/>
</dbReference>
<dbReference type="PANTHER" id="PTHR45625">
    <property type="entry name" value="PEPTIDYL-PROLYL CIS-TRANS ISOMERASE-RELATED"/>
    <property type="match status" value="1"/>
</dbReference>
<comment type="caution">
    <text evidence="5">The sequence shown here is derived from an EMBL/GenBank/DDBJ whole genome shotgun (WGS) entry which is preliminary data.</text>
</comment>
<dbReference type="InterPro" id="IPR002130">
    <property type="entry name" value="Cyclophilin-type_PPIase_dom"/>
</dbReference>
<protein>
    <recommendedName>
        <fullName evidence="7">Peptidylprolyl isomerase</fullName>
    </recommendedName>
</protein>
<keyword evidence="6" id="KW-1185">Reference proteome</keyword>
<feature type="region of interest" description="Disordered" evidence="2">
    <location>
        <begin position="1"/>
        <end position="41"/>
    </location>
</feature>
<dbReference type="GO" id="GO:0061630">
    <property type="term" value="F:ubiquitin protein ligase activity"/>
    <property type="evidence" value="ECO:0007669"/>
    <property type="project" value="TreeGrafter"/>
</dbReference>